<name>A0AAP0GWZ8_9ASTR</name>
<dbReference type="InterPro" id="IPR045210">
    <property type="entry name" value="RING-Ubox_PUB"/>
</dbReference>
<evidence type="ECO:0000256" key="3">
    <source>
        <dbReference type="ARBA" id="ARBA00022679"/>
    </source>
</evidence>
<dbReference type="Proteomes" id="UP001408789">
    <property type="component" value="Unassembled WGS sequence"/>
</dbReference>
<dbReference type="EMBL" id="JBCNJP010000018">
    <property type="protein sequence ID" value="KAK9063809.1"/>
    <property type="molecule type" value="Genomic_DNA"/>
</dbReference>
<dbReference type="FunFam" id="3.30.40.10:FF:000442">
    <property type="entry name" value="RING-type E3 ubiquitin transferase"/>
    <property type="match status" value="1"/>
</dbReference>
<evidence type="ECO:0000313" key="7">
    <source>
        <dbReference type="EMBL" id="KAK9063809.1"/>
    </source>
</evidence>
<dbReference type="SMART" id="SM00504">
    <property type="entry name" value="Ubox"/>
    <property type="match status" value="1"/>
</dbReference>
<dbReference type="GO" id="GO:0061630">
    <property type="term" value="F:ubiquitin protein ligase activity"/>
    <property type="evidence" value="ECO:0007669"/>
    <property type="project" value="UniProtKB-UniRule"/>
</dbReference>
<evidence type="ECO:0000313" key="8">
    <source>
        <dbReference type="Proteomes" id="UP001408789"/>
    </source>
</evidence>
<keyword evidence="4 5" id="KW-0833">Ubl conjugation pathway</keyword>
<dbReference type="GO" id="GO:0016567">
    <property type="term" value="P:protein ubiquitination"/>
    <property type="evidence" value="ECO:0007669"/>
    <property type="project" value="UniProtKB-UniRule"/>
</dbReference>
<evidence type="ECO:0000256" key="5">
    <source>
        <dbReference type="RuleBase" id="RU369093"/>
    </source>
</evidence>
<gene>
    <name evidence="7" type="ORF">SSX86_017681</name>
</gene>
<comment type="function">
    <text evidence="5">Functions as an E3 ubiquitin ligase.</text>
</comment>
<organism evidence="7 8">
    <name type="scientific">Deinandra increscens subsp. villosa</name>
    <dbReference type="NCBI Taxonomy" id="3103831"/>
    <lineage>
        <taxon>Eukaryota</taxon>
        <taxon>Viridiplantae</taxon>
        <taxon>Streptophyta</taxon>
        <taxon>Embryophyta</taxon>
        <taxon>Tracheophyta</taxon>
        <taxon>Spermatophyta</taxon>
        <taxon>Magnoliopsida</taxon>
        <taxon>eudicotyledons</taxon>
        <taxon>Gunneridae</taxon>
        <taxon>Pentapetalae</taxon>
        <taxon>asterids</taxon>
        <taxon>campanulids</taxon>
        <taxon>Asterales</taxon>
        <taxon>Asteraceae</taxon>
        <taxon>Asteroideae</taxon>
        <taxon>Heliantheae alliance</taxon>
        <taxon>Madieae</taxon>
        <taxon>Madiinae</taxon>
        <taxon>Deinandra</taxon>
    </lineage>
</organism>
<dbReference type="PANTHER" id="PTHR22849">
    <property type="entry name" value="WDSAM1 PROTEIN"/>
    <property type="match status" value="1"/>
</dbReference>
<dbReference type="PANTHER" id="PTHR22849:SF24">
    <property type="entry name" value="E3 UBIQUITIN-PROTEIN LIGASE PUB24"/>
    <property type="match status" value="1"/>
</dbReference>
<evidence type="ECO:0000259" key="6">
    <source>
        <dbReference type="PROSITE" id="PS51698"/>
    </source>
</evidence>
<evidence type="ECO:0000256" key="4">
    <source>
        <dbReference type="ARBA" id="ARBA00022786"/>
    </source>
</evidence>
<dbReference type="PROSITE" id="PS51698">
    <property type="entry name" value="U_BOX"/>
    <property type="match status" value="1"/>
</dbReference>
<comment type="catalytic activity">
    <reaction evidence="1 5">
        <text>S-ubiquitinyl-[E2 ubiquitin-conjugating enzyme]-L-cysteine + [acceptor protein]-L-lysine = [E2 ubiquitin-conjugating enzyme]-L-cysteine + N(6)-ubiquitinyl-[acceptor protein]-L-lysine.</text>
        <dbReference type="EC" id="2.3.2.27"/>
    </reaction>
</comment>
<reference evidence="7 8" key="1">
    <citation type="submission" date="2024-04" db="EMBL/GenBank/DDBJ databases">
        <title>The reference genome of an endangered Asteraceae, Deinandra increscens subsp. villosa, native to the Central Coast of California.</title>
        <authorList>
            <person name="Guilliams M."/>
            <person name="Hasenstab-Lehman K."/>
            <person name="Meyer R."/>
            <person name="Mcevoy S."/>
        </authorList>
    </citation>
    <scope>NUCLEOTIDE SEQUENCE [LARGE SCALE GENOMIC DNA]</scope>
    <source>
        <tissue evidence="7">Leaf</tissue>
    </source>
</reference>
<keyword evidence="3 5" id="KW-0808">Transferase</keyword>
<dbReference type="Pfam" id="PF04564">
    <property type="entry name" value="U-box"/>
    <property type="match status" value="1"/>
</dbReference>
<proteinExistence type="predicted"/>
<keyword evidence="8" id="KW-1185">Reference proteome</keyword>
<dbReference type="SUPFAM" id="SSF57850">
    <property type="entry name" value="RING/U-box"/>
    <property type="match status" value="1"/>
</dbReference>
<comment type="caution">
    <text evidence="7">The sequence shown here is derived from an EMBL/GenBank/DDBJ whole genome shotgun (WGS) entry which is preliminary data.</text>
</comment>
<dbReference type="SUPFAM" id="SSF48371">
    <property type="entry name" value="ARM repeat"/>
    <property type="match status" value="1"/>
</dbReference>
<protein>
    <recommendedName>
        <fullName evidence="5 6">U-box domain-containing protein</fullName>
        <ecNumber evidence="5">2.3.2.27</ecNumber>
    </recommendedName>
    <alternativeName>
        <fullName evidence="5">RING-type E3 ubiquitin transferase PUB</fullName>
    </alternativeName>
</protein>
<evidence type="ECO:0000256" key="1">
    <source>
        <dbReference type="ARBA" id="ARBA00000900"/>
    </source>
</evidence>
<dbReference type="InterPro" id="IPR045185">
    <property type="entry name" value="PUB22/23/24-like"/>
</dbReference>
<evidence type="ECO:0000256" key="2">
    <source>
        <dbReference type="ARBA" id="ARBA00004906"/>
    </source>
</evidence>
<sequence>MDDHEIPHHFICPISLQIMKDPVTVATGITYDRESIQRWRSHGQHKTCPVTNQPLPINSGFTPNHNLHRLIESWRLSDHLCPQSNQSSSLQTKVIYSIILEIPQQVTATNLINNLKLLPDLKYESLKSLENLASENENNRVCLKEVGVVEAMITVVVSCYQKCSISGLKEALNVLYLVRLTEHETRSILSKNDRIISSLTWVLDLDDSSNDIFIHTTMKFHAMVLLKDIIREANSHVLERLNRDFFNTIVLILQHLKVNNLEQGIKEVLHVMLSTCMWPRNCSMLIDSGAVFHLVELELGSSEKATTELTMSVLFRLCSSADGRAQLLGHAAGLALITKRIGTVSPKVDEKALMIISLISKFSGTDGVVQEMVRVGTVEKLCNVLQVYGLNSYTRQTARDILKRHLSMWNGSPCLDVTLLTRCLS</sequence>
<dbReference type="Pfam" id="PF25598">
    <property type="entry name" value="ARM_PUB"/>
    <property type="match status" value="1"/>
</dbReference>
<dbReference type="EC" id="2.3.2.27" evidence="5"/>
<dbReference type="CDD" id="cd16664">
    <property type="entry name" value="RING-Ubox_PUB"/>
    <property type="match status" value="1"/>
</dbReference>
<dbReference type="InterPro" id="IPR011989">
    <property type="entry name" value="ARM-like"/>
</dbReference>
<dbReference type="Gene3D" id="1.25.10.10">
    <property type="entry name" value="Leucine-rich Repeat Variant"/>
    <property type="match status" value="1"/>
</dbReference>
<dbReference type="InterPro" id="IPR058678">
    <property type="entry name" value="ARM_PUB"/>
</dbReference>
<feature type="domain" description="U-box" evidence="6">
    <location>
        <begin position="5"/>
        <end position="81"/>
    </location>
</feature>
<dbReference type="AlphaFoldDB" id="A0AAP0GWZ8"/>
<dbReference type="InterPro" id="IPR016024">
    <property type="entry name" value="ARM-type_fold"/>
</dbReference>
<dbReference type="Gene3D" id="3.30.40.10">
    <property type="entry name" value="Zinc/RING finger domain, C3HC4 (zinc finger)"/>
    <property type="match status" value="1"/>
</dbReference>
<dbReference type="InterPro" id="IPR003613">
    <property type="entry name" value="Ubox_domain"/>
</dbReference>
<accession>A0AAP0GWZ8</accession>
<dbReference type="InterPro" id="IPR013083">
    <property type="entry name" value="Znf_RING/FYVE/PHD"/>
</dbReference>
<comment type="pathway">
    <text evidence="2 5">Protein modification; protein ubiquitination.</text>
</comment>